<keyword evidence="2" id="KW-0812">Transmembrane</keyword>
<evidence type="ECO:0000256" key="2">
    <source>
        <dbReference type="SAM" id="Phobius"/>
    </source>
</evidence>
<sequence>MSSSHTRRPPKLRHKEGERLRPPGSHRPKKRKVIKKQHMLALLGLIVGSLVFFQIRVLLGMNRRSDGQTEAQALSSPKSINGKEKRNKNLEKERNVSAAGLRGSEKNDAMKQI</sequence>
<feature type="region of interest" description="Disordered" evidence="1">
    <location>
        <begin position="64"/>
        <end position="113"/>
    </location>
</feature>
<feature type="compositionally biased region" description="Basic residues" evidence="1">
    <location>
        <begin position="1"/>
        <end position="14"/>
    </location>
</feature>
<protein>
    <submittedName>
        <fullName evidence="3">Uncharacterized protein</fullName>
    </submittedName>
</protein>
<keyword evidence="2" id="KW-0472">Membrane</keyword>
<feature type="region of interest" description="Disordered" evidence="1">
    <location>
        <begin position="1"/>
        <end position="33"/>
    </location>
</feature>
<evidence type="ECO:0000256" key="1">
    <source>
        <dbReference type="SAM" id="MobiDB-lite"/>
    </source>
</evidence>
<name>A0A7S2HHG5_9STRA</name>
<feature type="compositionally biased region" description="Basic and acidic residues" evidence="1">
    <location>
        <begin position="81"/>
        <end position="95"/>
    </location>
</feature>
<feature type="compositionally biased region" description="Polar residues" evidence="1">
    <location>
        <begin position="68"/>
        <end position="79"/>
    </location>
</feature>
<feature type="compositionally biased region" description="Basic and acidic residues" evidence="1">
    <location>
        <begin position="103"/>
        <end position="113"/>
    </location>
</feature>
<evidence type="ECO:0000313" key="3">
    <source>
        <dbReference type="EMBL" id="CAD9490853.1"/>
    </source>
</evidence>
<dbReference type="EMBL" id="HBGV01009065">
    <property type="protein sequence ID" value="CAD9490853.1"/>
    <property type="molecule type" value="Transcribed_RNA"/>
</dbReference>
<gene>
    <name evidence="3" type="ORF">HTAM1171_LOCUS5604</name>
</gene>
<feature type="compositionally biased region" description="Basic residues" evidence="1">
    <location>
        <begin position="24"/>
        <end position="33"/>
    </location>
</feature>
<feature type="transmembrane region" description="Helical" evidence="2">
    <location>
        <begin position="39"/>
        <end position="59"/>
    </location>
</feature>
<organism evidence="3">
    <name type="scientific">Helicotheca tamesis</name>
    <dbReference type="NCBI Taxonomy" id="374047"/>
    <lineage>
        <taxon>Eukaryota</taxon>
        <taxon>Sar</taxon>
        <taxon>Stramenopiles</taxon>
        <taxon>Ochrophyta</taxon>
        <taxon>Bacillariophyta</taxon>
        <taxon>Mediophyceae</taxon>
        <taxon>Lithodesmiophycidae</taxon>
        <taxon>Lithodesmiales</taxon>
        <taxon>Lithodesmiaceae</taxon>
        <taxon>Helicotheca</taxon>
    </lineage>
</organism>
<proteinExistence type="predicted"/>
<reference evidence="3" key="1">
    <citation type="submission" date="2021-01" db="EMBL/GenBank/DDBJ databases">
        <authorList>
            <person name="Corre E."/>
            <person name="Pelletier E."/>
            <person name="Niang G."/>
            <person name="Scheremetjew M."/>
            <person name="Finn R."/>
            <person name="Kale V."/>
            <person name="Holt S."/>
            <person name="Cochrane G."/>
            <person name="Meng A."/>
            <person name="Brown T."/>
            <person name="Cohen L."/>
        </authorList>
    </citation>
    <scope>NUCLEOTIDE SEQUENCE</scope>
    <source>
        <strain evidence="3">CCMP826</strain>
    </source>
</reference>
<dbReference type="AlphaFoldDB" id="A0A7S2HHG5"/>
<keyword evidence="2" id="KW-1133">Transmembrane helix</keyword>
<accession>A0A7S2HHG5</accession>